<dbReference type="InterPro" id="IPR016024">
    <property type="entry name" value="ARM-type_fold"/>
</dbReference>
<comment type="caution">
    <text evidence="1">The sequence shown here is derived from an EMBL/GenBank/DDBJ whole genome shotgun (WGS) entry which is preliminary data.</text>
</comment>
<dbReference type="Gene3D" id="1.25.10.90">
    <property type="match status" value="1"/>
</dbReference>
<name>A0ABS3YGG3_9BACT</name>
<reference evidence="2" key="1">
    <citation type="submission" date="2021-03" db="EMBL/GenBank/DDBJ databases">
        <title>Assistant Professor.</title>
        <authorList>
            <person name="Huq M.A."/>
        </authorList>
    </citation>
    <scope>NUCLEOTIDE SEQUENCE [LARGE SCALE GENOMIC DNA]</scope>
    <source>
        <strain evidence="2">MAH-28</strain>
    </source>
</reference>
<dbReference type="RefSeq" id="WP_209146862.1">
    <property type="nucleotide sequence ID" value="NZ_JAGHKP010000003.1"/>
</dbReference>
<accession>A0ABS3YGG3</accession>
<dbReference type="EMBL" id="JAGHKP010000003">
    <property type="protein sequence ID" value="MBO9153739.1"/>
    <property type="molecule type" value="Genomic_DNA"/>
</dbReference>
<dbReference type="InterPro" id="IPR014825">
    <property type="entry name" value="DNA_alkylation"/>
</dbReference>
<dbReference type="Pfam" id="PF08713">
    <property type="entry name" value="DNA_alkylation"/>
    <property type="match status" value="1"/>
</dbReference>
<dbReference type="PANTHER" id="PTHR41291">
    <property type="entry name" value="DNA ALKYLATION REPAIR PROTEIN"/>
    <property type="match status" value="1"/>
</dbReference>
<gene>
    <name evidence="1" type="ORF">J7I43_16045</name>
</gene>
<proteinExistence type="predicted"/>
<dbReference type="SUPFAM" id="SSF48371">
    <property type="entry name" value="ARM repeat"/>
    <property type="match status" value="1"/>
</dbReference>
<dbReference type="Proteomes" id="UP000679126">
    <property type="component" value="Unassembled WGS sequence"/>
</dbReference>
<organism evidence="1 2">
    <name type="scientific">Chitinophaga chungangae</name>
    <dbReference type="NCBI Taxonomy" id="2821488"/>
    <lineage>
        <taxon>Bacteria</taxon>
        <taxon>Pseudomonadati</taxon>
        <taxon>Bacteroidota</taxon>
        <taxon>Chitinophagia</taxon>
        <taxon>Chitinophagales</taxon>
        <taxon>Chitinophagaceae</taxon>
        <taxon>Chitinophaga</taxon>
    </lineage>
</organism>
<evidence type="ECO:0000313" key="1">
    <source>
        <dbReference type="EMBL" id="MBO9153739.1"/>
    </source>
</evidence>
<keyword evidence="2" id="KW-1185">Reference proteome</keyword>
<sequence length="233" mass="25700">MTLQETLKAIAAVSTDGIKRILMNHGAKEPVYGAKVADLKVILKKIKNDQQLAIQLYETGGYDAQYLAGLLANGALMTPAQLDKWAKTANSHGISESTVVWVAAEHPDAWKLGLQWIDDKDEQVASTGWNTISGLTSLKPDAELDIPQLRKLLKKVEKEIHKAPNRVRYTMNNFVIHLGTYVDALRDEAVEAARKIGTVSVFMGDTACKVPAAEEYINSSRKRGVKKKKTLKC</sequence>
<evidence type="ECO:0000313" key="2">
    <source>
        <dbReference type="Proteomes" id="UP000679126"/>
    </source>
</evidence>
<dbReference type="PANTHER" id="PTHR41291:SF1">
    <property type="entry name" value="DNA ALKYLATION REPAIR PROTEIN"/>
    <property type="match status" value="1"/>
</dbReference>
<protein>
    <submittedName>
        <fullName evidence="1">DNA alkylation repair protein</fullName>
    </submittedName>
</protein>